<dbReference type="InterPro" id="IPR036250">
    <property type="entry name" value="AcylCo_DH-like_C"/>
</dbReference>
<feature type="domain" description="Acyl-CoA dehydrogenase/oxidase N-terminal" evidence="8">
    <location>
        <begin position="25"/>
        <end position="124"/>
    </location>
</feature>
<evidence type="ECO:0000256" key="1">
    <source>
        <dbReference type="ARBA" id="ARBA00001974"/>
    </source>
</evidence>
<evidence type="ECO:0000256" key="3">
    <source>
        <dbReference type="ARBA" id="ARBA00022630"/>
    </source>
</evidence>
<evidence type="ECO:0000313" key="10">
    <source>
        <dbReference type="Proteomes" id="UP001432011"/>
    </source>
</evidence>
<dbReference type="InterPro" id="IPR006091">
    <property type="entry name" value="Acyl-CoA_Oxase/DH_mid-dom"/>
</dbReference>
<evidence type="ECO:0000256" key="5">
    <source>
        <dbReference type="RuleBase" id="RU362125"/>
    </source>
</evidence>
<evidence type="ECO:0000256" key="2">
    <source>
        <dbReference type="ARBA" id="ARBA00009347"/>
    </source>
</evidence>
<evidence type="ECO:0000259" key="7">
    <source>
        <dbReference type="Pfam" id="PF02770"/>
    </source>
</evidence>
<dbReference type="Pfam" id="PF02771">
    <property type="entry name" value="Acyl-CoA_dh_N"/>
    <property type="match status" value="1"/>
</dbReference>
<dbReference type="SUPFAM" id="SSF47203">
    <property type="entry name" value="Acyl-CoA dehydrogenase C-terminal domain-like"/>
    <property type="match status" value="1"/>
</dbReference>
<dbReference type="InterPro" id="IPR046373">
    <property type="entry name" value="Acyl-CoA_Oxase/DH_mid-dom_sf"/>
</dbReference>
<dbReference type="Proteomes" id="UP001432011">
    <property type="component" value="Chromosome"/>
</dbReference>
<protein>
    <submittedName>
        <fullName evidence="9">Acyl-CoA dehydrogenase family protein</fullName>
    </submittedName>
</protein>
<dbReference type="SUPFAM" id="SSF56645">
    <property type="entry name" value="Acyl-CoA dehydrogenase NM domain-like"/>
    <property type="match status" value="1"/>
</dbReference>
<dbReference type="EMBL" id="CP108085">
    <property type="protein sequence ID" value="WUP73545.1"/>
    <property type="molecule type" value="Genomic_DNA"/>
</dbReference>
<dbReference type="Pfam" id="PF02770">
    <property type="entry name" value="Acyl-CoA_dh_M"/>
    <property type="match status" value="1"/>
</dbReference>
<dbReference type="RefSeq" id="WP_328708839.1">
    <property type="nucleotide sequence ID" value="NZ_CP108085.1"/>
</dbReference>
<feature type="domain" description="Acyl-CoA oxidase/dehydrogenase middle" evidence="7">
    <location>
        <begin position="128"/>
        <end position="221"/>
    </location>
</feature>
<feature type="domain" description="Acyl-CoA dehydrogenase/oxidase C-terminal" evidence="6">
    <location>
        <begin position="244"/>
        <end position="380"/>
    </location>
</feature>
<keyword evidence="3 5" id="KW-0285">Flavoprotein</keyword>
<gene>
    <name evidence="9" type="ORF">OG913_29715</name>
</gene>
<evidence type="ECO:0000259" key="8">
    <source>
        <dbReference type="Pfam" id="PF02771"/>
    </source>
</evidence>
<keyword evidence="4 5" id="KW-0274">FAD</keyword>
<name>A0ABZ1SKL7_9ACTN</name>
<evidence type="ECO:0000259" key="6">
    <source>
        <dbReference type="Pfam" id="PF00441"/>
    </source>
</evidence>
<dbReference type="InterPro" id="IPR013786">
    <property type="entry name" value="AcylCoA_DH/ox_N"/>
</dbReference>
<comment type="cofactor">
    <cofactor evidence="1 5">
        <name>FAD</name>
        <dbReference type="ChEBI" id="CHEBI:57692"/>
    </cofactor>
</comment>
<dbReference type="PANTHER" id="PTHR43884:SF12">
    <property type="entry name" value="ISOVALERYL-COA DEHYDROGENASE, MITOCHONDRIAL-RELATED"/>
    <property type="match status" value="1"/>
</dbReference>
<keyword evidence="5" id="KW-0560">Oxidoreductase</keyword>
<proteinExistence type="inferred from homology"/>
<dbReference type="Gene3D" id="1.10.540.10">
    <property type="entry name" value="Acyl-CoA dehydrogenase/oxidase, N-terminal domain"/>
    <property type="match status" value="1"/>
</dbReference>
<organism evidence="9 10">
    <name type="scientific">Microbispora hainanensis</name>
    <dbReference type="NCBI Taxonomy" id="568844"/>
    <lineage>
        <taxon>Bacteria</taxon>
        <taxon>Bacillati</taxon>
        <taxon>Actinomycetota</taxon>
        <taxon>Actinomycetes</taxon>
        <taxon>Streptosporangiales</taxon>
        <taxon>Streptosporangiaceae</taxon>
        <taxon>Microbispora</taxon>
    </lineage>
</organism>
<dbReference type="InterPro" id="IPR037069">
    <property type="entry name" value="AcylCoA_DH/ox_N_sf"/>
</dbReference>
<dbReference type="InterPro" id="IPR009100">
    <property type="entry name" value="AcylCoA_DH/oxidase_NM_dom_sf"/>
</dbReference>
<comment type="similarity">
    <text evidence="2 5">Belongs to the acyl-CoA dehydrogenase family.</text>
</comment>
<evidence type="ECO:0000256" key="4">
    <source>
        <dbReference type="ARBA" id="ARBA00022827"/>
    </source>
</evidence>
<reference evidence="9" key="1">
    <citation type="submission" date="2022-10" db="EMBL/GenBank/DDBJ databases">
        <title>The complete genomes of actinobacterial strains from the NBC collection.</title>
        <authorList>
            <person name="Joergensen T.S."/>
            <person name="Alvarez Arevalo M."/>
            <person name="Sterndorff E.B."/>
            <person name="Faurdal D."/>
            <person name="Vuksanovic O."/>
            <person name="Mourched A.-S."/>
            <person name="Charusanti P."/>
            <person name="Shaw S."/>
            <person name="Blin K."/>
            <person name="Weber T."/>
        </authorList>
    </citation>
    <scope>NUCLEOTIDE SEQUENCE</scope>
    <source>
        <strain evidence="9">NBC_00254</strain>
    </source>
</reference>
<dbReference type="InterPro" id="IPR009075">
    <property type="entry name" value="AcylCo_DH/oxidase_C"/>
</dbReference>
<dbReference type="Gene3D" id="2.40.110.10">
    <property type="entry name" value="Butyryl-CoA Dehydrogenase, subunit A, domain 2"/>
    <property type="match status" value="1"/>
</dbReference>
<dbReference type="PANTHER" id="PTHR43884">
    <property type="entry name" value="ACYL-COA DEHYDROGENASE"/>
    <property type="match status" value="1"/>
</dbReference>
<evidence type="ECO:0000313" key="9">
    <source>
        <dbReference type="EMBL" id="WUP73545.1"/>
    </source>
</evidence>
<accession>A0ABZ1SKL7</accession>
<dbReference type="Pfam" id="PF00441">
    <property type="entry name" value="Acyl-CoA_dh_1"/>
    <property type="match status" value="1"/>
</dbReference>
<keyword evidence="10" id="KW-1185">Reference proteome</keyword>
<sequence>MTSAPSAPRTAGIEWDPYTLTAPWADELNQDVEEWDARAEFPWEKWKVIQRSGLLAVPFATQYGGRGGTLTDTMRALEGLGRTCRDIGLGFSASTQIVSVGVPLQAFGAEELKSRFLPGIVTGDLVTAHAITEPGNGSDALNISTTATRHGDDYVIDGGKMFITNAPIADLFLLYVRTAEPGPFGLSVFLVERDTPGLRVGEPLDKMGLRTSPLSEVTFEGMRVPAARRIGQEGAGFLILDYVMKREILFSFSLTLGEMEHRLERVLGYARSRRQFGAPIGAFQGVAHKIADMKIAVETARKWLTDTGAKVEVGQDATLDIAATKIVVSEANKRTALDAVQIFGGQGYLTATGIERDVRNAIGGTIYSGTSEIQRNRIASLLGL</sequence>
<dbReference type="Gene3D" id="1.20.140.10">
    <property type="entry name" value="Butyryl-CoA Dehydrogenase, subunit A, domain 3"/>
    <property type="match status" value="1"/>
</dbReference>